<dbReference type="PROSITE" id="PS51257">
    <property type="entry name" value="PROKAR_LIPOPROTEIN"/>
    <property type="match status" value="1"/>
</dbReference>
<evidence type="ECO:0000256" key="1">
    <source>
        <dbReference type="SAM" id="MobiDB-lite"/>
    </source>
</evidence>
<dbReference type="Proteomes" id="UP001595724">
    <property type="component" value="Unassembled WGS sequence"/>
</dbReference>
<feature type="region of interest" description="Disordered" evidence="1">
    <location>
        <begin position="23"/>
        <end position="75"/>
    </location>
</feature>
<feature type="chain" id="PRO_5046673710" evidence="2">
    <location>
        <begin position="25"/>
        <end position="199"/>
    </location>
</feature>
<organism evidence="3 4">
    <name type="scientific">Luteimonas notoginsengisoli</name>
    <dbReference type="NCBI Taxonomy" id="1578200"/>
    <lineage>
        <taxon>Bacteria</taxon>
        <taxon>Pseudomonadati</taxon>
        <taxon>Pseudomonadota</taxon>
        <taxon>Gammaproteobacteria</taxon>
        <taxon>Lysobacterales</taxon>
        <taxon>Lysobacteraceae</taxon>
        <taxon>Luteimonas</taxon>
    </lineage>
</organism>
<evidence type="ECO:0000313" key="4">
    <source>
        <dbReference type="Proteomes" id="UP001595724"/>
    </source>
</evidence>
<feature type="compositionally biased region" description="Low complexity" evidence="1">
    <location>
        <begin position="24"/>
        <end position="63"/>
    </location>
</feature>
<feature type="signal peptide" evidence="2">
    <location>
        <begin position="1"/>
        <end position="24"/>
    </location>
</feature>
<sequence length="199" mass="20239">MRFALLAIAAALLLSIAGCGQDRAAPAEPASTSPATAPSAAQADAPAATAVPAAGVPDDAAPAGRTEGPAEPDDHAAVNARIDNVLGDHAPYERAVLAFRAAVQAGDRAAVAAMVAYPFTAHLDRGEVRIADAAAFVARYDDIVTPAIARAIGDQRYADLFVNQRGVMFGNGEAWINGVCADGNCANPDVRVVAIQPAQ</sequence>
<name>A0ABV7UYR6_9GAMM</name>
<dbReference type="RefSeq" id="WP_386713331.1">
    <property type="nucleotide sequence ID" value="NZ_JBHRYF010000023.1"/>
</dbReference>
<evidence type="ECO:0000256" key="2">
    <source>
        <dbReference type="SAM" id="SignalP"/>
    </source>
</evidence>
<gene>
    <name evidence="3" type="ORF">ACFOM9_16195</name>
</gene>
<keyword evidence="2" id="KW-0732">Signal</keyword>
<protein>
    <submittedName>
        <fullName evidence="3">Uncharacterized protein</fullName>
    </submittedName>
</protein>
<proteinExistence type="predicted"/>
<evidence type="ECO:0000313" key="3">
    <source>
        <dbReference type="EMBL" id="MFC3661602.1"/>
    </source>
</evidence>
<comment type="caution">
    <text evidence="3">The sequence shown here is derived from an EMBL/GenBank/DDBJ whole genome shotgun (WGS) entry which is preliminary data.</text>
</comment>
<accession>A0ABV7UYR6</accession>
<dbReference type="EMBL" id="JBHRYF010000023">
    <property type="protein sequence ID" value="MFC3661602.1"/>
    <property type="molecule type" value="Genomic_DNA"/>
</dbReference>
<keyword evidence="4" id="KW-1185">Reference proteome</keyword>
<reference evidence="4" key="1">
    <citation type="journal article" date="2019" name="Int. J. Syst. Evol. Microbiol.">
        <title>The Global Catalogue of Microorganisms (GCM) 10K type strain sequencing project: providing services to taxonomists for standard genome sequencing and annotation.</title>
        <authorList>
            <consortium name="The Broad Institute Genomics Platform"/>
            <consortium name="The Broad Institute Genome Sequencing Center for Infectious Disease"/>
            <person name="Wu L."/>
            <person name="Ma J."/>
        </authorList>
    </citation>
    <scope>NUCLEOTIDE SEQUENCE [LARGE SCALE GENOMIC DNA]</scope>
    <source>
        <strain evidence="4">KCTC 42211</strain>
    </source>
</reference>